<dbReference type="EMBL" id="CP001998">
    <property type="protein sequence ID" value="ADE55970.1"/>
    <property type="molecule type" value="Genomic_DNA"/>
</dbReference>
<evidence type="ECO:0000256" key="1">
    <source>
        <dbReference type="SAM" id="MobiDB-lite"/>
    </source>
</evidence>
<evidence type="ECO:0000313" key="3">
    <source>
        <dbReference type="Proteomes" id="UP000000925"/>
    </source>
</evidence>
<protein>
    <submittedName>
        <fullName evidence="2">Pathogenesis-related transcriptional factor and ERF protein</fullName>
    </submittedName>
</protein>
<sequence length="164" mass="18844">MARSKANKGISRIDSGSTHGWFVRGYRNGKTYSKLFSDRKCGGKGKAQKMAKEYRDELNQELEAIPKKPRQRRIVVSDSRNTTGELGVSRTTKVGPNGTKHECYSVSWRPEPGVQKCTSFSIRKYGEKKAFKLAVDHRRKMMREIHGTNFYRKLSQQKKLRDVS</sequence>
<feature type="compositionally biased region" description="Polar residues" evidence="1">
    <location>
        <begin position="78"/>
        <end position="94"/>
    </location>
</feature>
<dbReference type="HOGENOM" id="CLU_114860_0_0_0"/>
<dbReference type="eggNOG" id="COG0295">
    <property type="taxonomic scope" value="Bacteria"/>
</dbReference>
<organism evidence="2 3">
    <name type="scientific">Coraliomargarita akajimensis (strain DSM 45221 / IAM 15411 / JCM 23193 / KCTC 12865 / 04OKA010-24)</name>
    <dbReference type="NCBI Taxonomy" id="583355"/>
    <lineage>
        <taxon>Bacteria</taxon>
        <taxon>Pseudomonadati</taxon>
        <taxon>Verrucomicrobiota</taxon>
        <taxon>Opitutia</taxon>
        <taxon>Puniceicoccales</taxon>
        <taxon>Coraliomargaritaceae</taxon>
        <taxon>Coraliomargarita</taxon>
    </lineage>
</organism>
<dbReference type="KEGG" id="caa:Caka_2957"/>
<name>D5ERC6_CORAD</name>
<feature type="region of interest" description="Disordered" evidence="1">
    <location>
        <begin position="69"/>
        <end position="96"/>
    </location>
</feature>
<dbReference type="Proteomes" id="UP000000925">
    <property type="component" value="Chromosome"/>
</dbReference>
<evidence type="ECO:0000313" key="2">
    <source>
        <dbReference type="EMBL" id="ADE55970.1"/>
    </source>
</evidence>
<accession>D5ERC6</accession>
<dbReference type="Gene3D" id="1.20.5.2050">
    <property type="match status" value="2"/>
</dbReference>
<proteinExistence type="predicted"/>
<keyword evidence="3" id="KW-1185">Reference proteome</keyword>
<dbReference type="RefSeq" id="WP_013044686.1">
    <property type="nucleotide sequence ID" value="NC_014008.1"/>
</dbReference>
<dbReference type="AlphaFoldDB" id="D5ERC6"/>
<dbReference type="STRING" id="583355.Caka_2957"/>
<gene>
    <name evidence="2" type="ordered locus">Caka_2957</name>
</gene>
<reference evidence="2 3" key="1">
    <citation type="journal article" date="2010" name="Stand. Genomic Sci.">
        <title>Complete genome sequence of Coraliomargarita akajimensis type strain (04OKA010-24).</title>
        <authorList>
            <person name="Mavromatis K."/>
            <person name="Abt B."/>
            <person name="Brambilla E."/>
            <person name="Lapidus A."/>
            <person name="Copeland A."/>
            <person name="Deshpande S."/>
            <person name="Nolan M."/>
            <person name="Lucas S."/>
            <person name="Tice H."/>
            <person name="Cheng J.F."/>
            <person name="Han C."/>
            <person name="Detter J.C."/>
            <person name="Woyke T."/>
            <person name="Goodwin L."/>
            <person name="Pitluck S."/>
            <person name="Held B."/>
            <person name="Brettin T."/>
            <person name="Tapia R."/>
            <person name="Ivanova N."/>
            <person name="Mikhailova N."/>
            <person name="Pati A."/>
            <person name="Liolios K."/>
            <person name="Chen A."/>
            <person name="Palaniappan K."/>
            <person name="Land M."/>
            <person name="Hauser L."/>
            <person name="Chang Y.J."/>
            <person name="Jeffries C.D."/>
            <person name="Rohde M."/>
            <person name="Goker M."/>
            <person name="Bristow J."/>
            <person name="Eisen J.A."/>
            <person name="Markowitz V."/>
            <person name="Hugenholtz P."/>
            <person name="Klenk H.P."/>
            <person name="Kyrpides N.C."/>
        </authorList>
    </citation>
    <scope>NUCLEOTIDE SEQUENCE [LARGE SCALE GENOMIC DNA]</scope>
    <source>
        <strain evidence="3">DSM 45221 / IAM 15411 / JCM 23193 / KCTC 12865</strain>
    </source>
</reference>
<dbReference type="OrthoDB" id="154347at2"/>